<evidence type="ECO:0000259" key="1">
    <source>
        <dbReference type="Pfam" id="PF21805"/>
    </source>
</evidence>
<dbReference type="Pfam" id="PF21805">
    <property type="entry name" value="Imm5_like"/>
    <property type="match status" value="1"/>
</dbReference>
<name>A0ABW3VQ34_9PSEU</name>
<protein>
    <submittedName>
        <fullName evidence="2">Immunity protein</fullName>
    </submittedName>
</protein>
<reference evidence="3" key="1">
    <citation type="journal article" date="2019" name="Int. J. Syst. Evol. Microbiol.">
        <title>The Global Catalogue of Microorganisms (GCM) 10K type strain sequencing project: providing services to taxonomists for standard genome sequencing and annotation.</title>
        <authorList>
            <consortium name="The Broad Institute Genomics Platform"/>
            <consortium name="The Broad Institute Genome Sequencing Center for Infectious Disease"/>
            <person name="Wu L."/>
            <person name="Ma J."/>
        </authorList>
    </citation>
    <scope>NUCLEOTIDE SEQUENCE [LARGE SCALE GENOMIC DNA]</scope>
    <source>
        <strain evidence="3">CCUG 49018</strain>
    </source>
</reference>
<dbReference type="InterPro" id="IPR048667">
    <property type="entry name" value="Imm5-like"/>
</dbReference>
<accession>A0ABW3VQ34</accession>
<organism evidence="2 3">
    <name type="scientific">Pseudonocardia benzenivorans</name>
    <dbReference type="NCBI Taxonomy" id="228005"/>
    <lineage>
        <taxon>Bacteria</taxon>
        <taxon>Bacillati</taxon>
        <taxon>Actinomycetota</taxon>
        <taxon>Actinomycetes</taxon>
        <taxon>Pseudonocardiales</taxon>
        <taxon>Pseudonocardiaceae</taxon>
        <taxon>Pseudonocardia</taxon>
    </lineage>
</organism>
<dbReference type="RefSeq" id="WP_346089750.1">
    <property type="nucleotide sequence ID" value="NZ_BAABKS010000002.1"/>
</dbReference>
<evidence type="ECO:0000313" key="3">
    <source>
        <dbReference type="Proteomes" id="UP001597182"/>
    </source>
</evidence>
<keyword evidence="3" id="KW-1185">Reference proteome</keyword>
<dbReference type="Proteomes" id="UP001597182">
    <property type="component" value="Unassembled WGS sequence"/>
</dbReference>
<dbReference type="EMBL" id="JBHTMB010000241">
    <property type="protein sequence ID" value="MFD1236773.1"/>
    <property type="molecule type" value="Genomic_DNA"/>
</dbReference>
<comment type="caution">
    <text evidence="2">The sequence shown here is derived from an EMBL/GenBank/DDBJ whole genome shotgun (WGS) entry which is preliminary data.</text>
</comment>
<evidence type="ECO:0000313" key="2">
    <source>
        <dbReference type="EMBL" id="MFD1236773.1"/>
    </source>
</evidence>
<feature type="domain" description="Imm-5-like" evidence="1">
    <location>
        <begin position="6"/>
        <end position="134"/>
    </location>
</feature>
<gene>
    <name evidence="2" type="ORF">ACFQ34_26090</name>
</gene>
<proteinExistence type="predicted"/>
<sequence length="187" mass="19326">MRSPQTLSEADRRRVAAWAADCAERVLGLFEAAAPADERPRAAIARARAFARGELDTADEIRRRFVGGVPAGEVTAPAAAAAARAAGQAVAVAHMGAHALGAAAYAANAVGLAAPDRPDAVDEEVRWQLTHMTAEVRAALRSLPPVGENRSGPLGPGLLSSGRIGMIVRDLQAGLTRSDPRTSEPGP</sequence>